<dbReference type="InterPro" id="IPR045865">
    <property type="entry name" value="ACT-like_dom_sf"/>
</dbReference>
<dbReference type="CDD" id="cd02116">
    <property type="entry name" value="ACT"/>
    <property type="match status" value="1"/>
</dbReference>
<comment type="caution">
    <text evidence="2">The sequence shown here is derived from an EMBL/GenBank/DDBJ whole genome shotgun (WGS) entry which is preliminary data.</text>
</comment>
<sequence length="138" mass="14958">MAFKIERIEVWSSNLHDKPGALARKLTGLTEAGVDMDFLLCRRTSAHAGLVFVAPIKGARQIQAAKREKFERDSSVSVLRVEGPNKPGTSAMISQRLAQAGINIAGVSTTGTGRKFVAYLAFDDTHDAAQALRLLHKL</sequence>
<proteinExistence type="predicted"/>
<dbReference type="PROSITE" id="PS51671">
    <property type="entry name" value="ACT"/>
    <property type="match status" value="1"/>
</dbReference>
<dbReference type="InterPro" id="IPR002912">
    <property type="entry name" value="ACT_dom"/>
</dbReference>
<dbReference type="AlphaFoldDB" id="A0A0F9VXE3"/>
<protein>
    <recommendedName>
        <fullName evidence="1">ACT domain-containing protein</fullName>
    </recommendedName>
</protein>
<dbReference type="EMBL" id="LAZR01000404">
    <property type="protein sequence ID" value="KKN70358.1"/>
    <property type="molecule type" value="Genomic_DNA"/>
</dbReference>
<accession>A0A0F9VXE3</accession>
<evidence type="ECO:0000313" key="2">
    <source>
        <dbReference type="EMBL" id="KKN70358.1"/>
    </source>
</evidence>
<organism evidence="2">
    <name type="scientific">marine sediment metagenome</name>
    <dbReference type="NCBI Taxonomy" id="412755"/>
    <lineage>
        <taxon>unclassified sequences</taxon>
        <taxon>metagenomes</taxon>
        <taxon>ecological metagenomes</taxon>
    </lineage>
</organism>
<dbReference type="SUPFAM" id="SSF55021">
    <property type="entry name" value="ACT-like"/>
    <property type="match status" value="1"/>
</dbReference>
<feature type="domain" description="ACT" evidence="1">
    <location>
        <begin position="78"/>
        <end position="138"/>
    </location>
</feature>
<name>A0A0F9VXE3_9ZZZZ</name>
<evidence type="ECO:0000259" key="1">
    <source>
        <dbReference type="PROSITE" id="PS51671"/>
    </source>
</evidence>
<gene>
    <name evidence="2" type="ORF">LCGC14_0431580</name>
</gene>
<reference evidence="2" key="1">
    <citation type="journal article" date="2015" name="Nature">
        <title>Complex archaea that bridge the gap between prokaryotes and eukaryotes.</title>
        <authorList>
            <person name="Spang A."/>
            <person name="Saw J.H."/>
            <person name="Jorgensen S.L."/>
            <person name="Zaremba-Niedzwiedzka K."/>
            <person name="Martijn J."/>
            <person name="Lind A.E."/>
            <person name="van Eijk R."/>
            <person name="Schleper C."/>
            <person name="Guy L."/>
            <person name="Ettema T.J."/>
        </authorList>
    </citation>
    <scope>NUCLEOTIDE SEQUENCE</scope>
</reference>
<dbReference type="Pfam" id="PF01842">
    <property type="entry name" value="ACT"/>
    <property type="match status" value="1"/>
</dbReference>
<dbReference type="Gene3D" id="3.30.2130.10">
    <property type="entry name" value="VC0802-like"/>
    <property type="match status" value="1"/>
</dbReference>